<accession>A0A1S1QSW8</accession>
<feature type="transmembrane region" description="Helical" evidence="8">
    <location>
        <begin position="399"/>
        <end position="422"/>
    </location>
</feature>
<dbReference type="Proteomes" id="UP000179627">
    <property type="component" value="Unassembled WGS sequence"/>
</dbReference>
<evidence type="ECO:0000256" key="4">
    <source>
        <dbReference type="ARBA" id="ARBA00022989"/>
    </source>
</evidence>
<name>A0A1S1QSW8_9ACTN</name>
<evidence type="ECO:0000256" key="2">
    <source>
        <dbReference type="ARBA" id="ARBA00022475"/>
    </source>
</evidence>
<organism evidence="10 11">
    <name type="scientific">Parafrankia colletiae</name>
    <dbReference type="NCBI Taxonomy" id="573497"/>
    <lineage>
        <taxon>Bacteria</taxon>
        <taxon>Bacillati</taxon>
        <taxon>Actinomycetota</taxon>
        <taxon>Actinomycetes</taxon>
        <taxon>Frankiales</taxon>
        <taxon>Frankiaceae</taxon>
        <taxon>Parafrankia</taxon>
    </lineage>
</organism>
<reference evidence="11" key="1">
    <citation type="submission" date="2016-07" db="EMBL/GenBank/DDBJ databases">
        <title>Sequence Frankia sp. strain CcI1.17.</title>
        <authorList>
            <person name="Ghodhbane-Gtari F."/>
            <person name="Swanson E."/>
            <person name="Gueddou A."/>
            <person name="Morris K."/>
            <person name="Hezbri K."/>
            <person name="Ktari A."/>
            <person name="Nouioui I."/>
            <person name="Abebe-Akele F."/>
            <person name="Simpson S."/>
            <person name="Thomas K."/>
            <person name="Gtari M."/>
            <person name="Tisa L.S."/>
            <person name="Hurst S."/>
        </authorList>
    </citation>
    <scope>NUCLEOTIDE SEQUENCE [LARGE SCALE GENOMIC DNA]</scope>
    <source>
        <strain evidence="11">Cc1.17</strain>
    </source>
</reference>
<dbReference type="PANTHER" id="PTHR30572">
    <property type="entry name" value="MEMBRANE COMPONENT OF TRANSPORTER-RELATED"/>
    <property type="match status" value="1"/>
</dbReference>
<dbReference type="InterPro" id="IPR003838">
    <property type="entry name" value="ABC3_permease_C"/>
</dbReference>
<keyword evidence="5 8" id="KW-0472">Membrane</keyword>
<dbReference type="OrthoDB" id="3405625at2"/>
<dbReference type="GO" id="GO:0022857">
    <property type="term" value="F:transmembrane transporter activity"/>
    <property type="evidence" value="ECO:0007669"/>
    <property type="project" value="TreeGrafter"/>
</dbReference>
<feature type="transmembrane region" description="Helical" evidence="8">
    <location>
        <begin position="468"/>
        <end position="496"/>
    </location>
</feature>
<keyword evidence="4 8" id="KW-1133">Transmembrane helix</keyword>
<evidence type="ECO:0000313" key="11">
    <source>
        <dbReference type="Proteomes" id="UP000179627"/>
    </source>
</evidence>
<evidence type="ECO:0000256" key="1">
    <source>
        <dbReference type="ARBA" id="ARBA00004651"/>
    </source>
</evidence>
<feature type="region of interest" description="Disordered" evidence="7">
    <location>
        <begin position="85"/>
        <end position="105"/>
    </location>
</feature>
<comment type="similarity">
    <text evidence="6">Belongs to the ABC-4 integral membrane protein family.</text>
</comment>
<dbReference type="PANTHER" id="PTHR30572:SF4">
    <property type="entry name" value="ABC TRANSPORTER PERMEASE YTRF"/>
    <property type="match status" value="1"/>
</dbReference>
<dbReference type="GO" id="GO:0005886">
    <property type="term" value="C:plasma membrane"/>
    <property type="evidence" value="ECO:0007669"/>
    <property type="project" value="UniProtKB-SubCell"/>
</dbReference>
<evidence type="ECO:0000256" key="8">
    <source>
        <dbReference type="SAM" id="Phobius"/>
    </source>
</evidence>
<dbReference type="AlphaFoldDB" id="A0A1S1QSW8"/>
<dbReference type="RefSeq" id="WP_071085054.1">
    <property type="nucleotide sequence ID" value="NZ_MBLM01000118.1"/>
</dbReference>
<feature type="transmembrane region" description="Helical" evidence="8">
    <location>
        <begin position="350"/>
        <end position="379"/>
    </location>
</feature>
<gene>
    <name evidence="10" type="ORF">CC117_18340</name>
</gene>
<sequence length="927" mass="93519">MTAGRLRAWRVALRLARRDALRARGRTALVLAMIAVPVLLVSAVDVIARSSQDGPAQIAHRKLGKDPSIQAGVWFYGLEGPLSQNPGGSDIRTEEPPSLAGTSPVLPDPAVAQRRALAALPAGNTAVIELRHYLRFRISDGSRHDRAVNTNVRETDWTRPELAALATVRAGRLPAAAGEAAVSRALARHAGLGVGDTLTATALAAGETPGSGPALRIVGVVEETLGPQERTVLLPPGTLAPVASEASRSLYVVGPHPVDWSRVRAANAVGAVVVSRAVLADPPSDAQLPAALSAGPEAGLVAATVLAAGLALLLVALLAGPAFAIGSRRSRRQLALIAAGGGAPAHLRDIVLAGGVVIGLTASLLGAAVGAGLGTALIPTLVDRGWADIVHTDVRVLDLLAIVAVGTLTAIAAAAAPAISASRLDVLSALGGHGGPARMRRRVPVAGSGLVGAGAAVAILGAGDQNGLLVLAGTTLAMLGLIAVGGALVGLVARLAGTLPVAGRLALRDAARQRGRTTPAIGAVMAAVAASVAVSLFVAAMDDHDRRAYQPMLGDGVALIGLADDSWDQAGAARELAAAERILREHLPIRAVHVVERPVNASGQVLPMTLEPPLPEGCSSPAGGPPADDPRCQVAFGGWGLGGGPYPVALGGGGEVLVDDGTALEVALGRAEPALRRVLAGGGAAVLDDRLRWPDGTVHITVTLDGDSAGGGTPREIVVPAARVPTSAPSSDLTYGGLVISPAVARDLGLRSAPTQIVAATDRTPTQAEVERLQAAAEDFGLSYPVVERGYVSEFGIGLLALAAGAALITLSATVITVGLAAVDGRADLATLAAVGASPGLRRRLAASQAGVVAGLGTVLGGIAGFLPGAATVLMMRQDDGVDGPPWRLVIPWETLLIVTVAVPLLAIAAGWLFTRARLPMTRRAIL</sequence>
<feature type="transmembrane region" description="Helical" evidence="8">
    <location>
        <begin position="852"/>
        <end position="876"/>
    </location>
</feature>
<evidence type="ECO:0000256" key="6">
    <source>
        <dbReference type="ARBA" id="ARBA00038076"/>
    </source>
</evidence>
<feature type="transmembrane region" description="Helical" evidence="8">
    <location>
        <begin position="517"/>
        <end position="541"/>
    </location>
</feature>
<comment type="caution">
    <text evidence="10">The sequence shown here is derived from an EMBL/GenBank/DDBJ whole genome shotgun (WGS) entry which is preliminary data.</text>
</comment>
<evidence type="ECO:0000256" key="7">
    <source>
        <dbReference type="SAM" id="MobiDB-lite"/>
    </source>
</evidence>
<keyword evidence="3 8" id="KW-0812">Transmembrane</keyword>
<evidence type="ECO:0000256" key="3">
    <source>
        <dbReference type="ARBA" id="ARBA00022692"/>
    </source>
</evidence>
<keyword evidence="2" id="KW-1003">Cell membrane</keyword>
<proteinExistence type="inferred from homology"/>
<evidence type="ECO:0000259" key="9">
    <source>
        <dbReference type="Pfam" id="PF02687"/>
    </source>
</evidence>
<dbReference type="InterPro" id="IPR050250">
    <property type="entry name" value="Macrolide_Exporter_MacB"/>
</dbReference>
<protein>
    <recommendedName>
        <fullName evidence="9">ABC3 transporter permease C-terminal domain-containing protein</fullName>
    </recommendedName>
</protein>
<feature type="transmembrane region" description="Helical" evidence="8">
    <location>
        <begin position="795"/>
        <end position="823"/>
    </location>
</feature>
<comment type="subcellular location">
    <subcellularLocation>
        <location evidence="1">Cell membrane</location>
        <topology evidence="1">Multi-pass membrane protein</topology>
    </subcellularLocation>
</comment>
<evidence type="ECO:0000256" key="5">
    <source>
        <dbReference type="ARBA" id="ARBA00023136"/>
    </source>
</evidence>
<dbReference type="Pfam" id="PF02687">
    <property type="entry name" value="FtsX"/>
    <property type="match status" value="1"/>
</dbReference>
<feature type="transmembrane region" description="Helical" evidence="8">
    <location>
        <begin position="896"/>
        <end position="914"/>
    </location>
</feature>
<dbReference type="EMBL" id="MBLM01000118">
    <property type="protein sequence ID" value="OHV36152.1"/>
    <property type="molecule type" value="Genomic_DNA"/>
</dbReference>
<feature type="transmembrane region" description="Helical" evidence="8">
    <location>
        <begin position="300"/>
        <end position="325"/>
    </location>
</feature>
<keyword evidence="11" id="KW-1185">Reference proteome</keyword>
<evidence type="ECO:0000313" key="10">
    <source>
        <dbReference type="EMBL" id="OHV36152.1"/>
    </source>
</evidence>
<feature type="domain" description="ABC3 transporter permease C-terminal" evidence="9">
    <location>
        <begin position="802"/>
        <end position="916"/>
    </location>
</feature>
<feature type="transmembrane region" description="Helical" evidence="8">
    <location>
        <begin position="443"/>
        <end position="462"/>
    </location>
</feature>